<keyword evidence="2 9" id="KW-0028">Amino-acid biosynthesis</keyword>
<feature type="binding site" evidence="9">
    <location>
        <position position="122"/>
    </location>
    <ligand>
        <name>5-phospho-alpha-D-ribose 1-diphosphate</name>
        <dbReference type="ChEBI" id="CHEBI:58017"/>
    </ligand>
</feature>
<evidence type="ECO:0000256" key="8">
    <source>
        <dbReference type="ARBA" id="ARBA00061188"/>
    </source>
</evidence>
<dbReference type="HAMAP" id="MF_00211">
    <property type="entry name" value="TrpD"/>
    <property type="match status" value="1"/>
</dbReference>
<keyword evidence="9" id="KW-0479">Metal-binding</keyword>
<dbReference type="FunFam" id="3.40.1030.10:FF:000002">
    <property type="entry name" value="Anthranilate phosphoribosyltransferase"/>
    <property type="match status" value="1"/>
</dbReference>
<feature type="domain" description="Glycosyl transferase family 3 N-terminal" evidence="11">
    <location>
        <begin position="5"/>
        <end position="65"/>
    </location>
</feature>
<dbReference type="UniPathway" id="UPA00035">
    <property type="reaction ID" value="UER00041"/>
</dbReference>
<reference evidence="12 13" key="1">
    <citation type="submission" date="2019-02" db="EMBL/GenBank/DDBJ databases">
        <title>Genomic Encyclopedia of Type Strains, Phase IV (KMG-IV): sequencing the most valuable type-strain genomes for metagenomic binning, comparative biology and taxonomic classification.</title>
        <authorList>
            <person name="Goeker M."/>
        </authorList>
    </citation>
    <scope>NUCLEOTIDE SEQUENCE [LARGE SCALE GENOMIC DNA]</scope>
    <source>
        <strain evidence="12 13">DSM 105135</strain>
    </source>
</reference>
<dbReference type="Gene3D" id="1.20.970.10">
    <property type="entry name" value="Transferase, Pyrimidine Nucleoside Phosphorylase, Chain C"/>
    <property type="match status" value="1"/>
</dbReference>
<dbReference type="NCBIfam" id="TIGR01245">
    <property type="entry name" value="trpD"/>
    <property type="match status" value="1"/>
</dbReference>
<dbReference type="RefSeq" id="WP_130410549.1">
    <property type="nucleotide sequence ID" value="NZ_SHKX01000010.1"/>
</dbReference>
<accession>A0A4Q7ZBH9</accession>
<evidence type="ECO:0000256" key="4">
    <source>
        <dbReference type="ARBA" id="ARBA00022679"/>
    </source>
</evidence>
<dbReference type="PANTHER" id="PTHR43285">
    <property type="entry name" value="ANTHRANILATE PHOSPHORIBOSYLTRANSFERASE"/>
    <property type="match status" value="1"/>
</dbReference>
<dbReference type="AlphaFoldDB" id="A0A4Q7ZBH9"/>
<keyword evidence="3 9" id="KW-0328">Glycosyltransferase</keyword>
<evidence type="ECO:0000256" key="1">
    <source>
        <dbReference type="ARBA" id="ARBA00004907"/>
    </source>
</evidence>
<dbReference type="GO" id="GO:0000287">
    <property type="term" value="F:magnesium ion binding"/>
    <property type="evidence" value="ECO:0007669"/>
    <property type="project" value="UniProtKB-UniRule"/>
</dbReference>
<comment type="similarity">
    <text evidence="9">Belongs to the anthranilate phosphoribosyltransferase family.</text>
</comment>
<dbReference type="InterPro" id="IPR036320">
    <property type="entry name" value="Glycosyl_Trfase_fam3_N_dom_sf"/>
</dbReference>
<feature type="binding site" evidence="9">
    <location>
        <position position="94"/>
    </location>
    <ligand>
        <name>Mg(2+)</name>
        <dbReference type="ChEBI" id="CHEBI:18420"/>
        <label>1</label>
    </ligand>
</feature>
<evidence type="ECO:0000256" key="5">
    <source>
        <dbReference type="ARBA" id="ARBA00022822"/>
    </source>
</evidence>
<proteinExistence type="inferred from homology"/>
<gene>
    <name evidence="9" type="primary">trpD</name>
    <name evidence="12" type="ORF">EV700_0249</name>
</gene>
<dbReference type="Pfam" id="PF02885">
    <property type="entry name" value="Glycos_trans_3N"/>
    <property type="match status" value="1"/>
</dbReference>
<feature type="domain" description="Glycosyl transferase family 3" evidence="10">
    <location>
        <begin position="76"/>
        <end position="330"/>
    </location>
</feature>
<dbReference type="Pfam" id="PF00591">
    <property type="entry name" value="Glycos_transf_3"/>
    <property type="match status" value="1"/>
</dbReference>
<comment type="catalytic activity">
    <reaction evidence="7 9">
        <text>N-(5-phospho-beta-D-ribosyl)anthranilate + diphosphate = 5-phospho-alpha-D-ribose 1-diphosphate + anthranilate</text>
        <dbReference type="Rhea" id="RHEA:11768"/>
        <dbReference type="ChEBI" id="CHEBI:16567"/>
        <dbReference type="ChEBI" id="CHEBI:18277"/>
        <dbReference type="ChEBI" id="CHEBI:33019"/>
        <dbReference type="ChEBI" id="CHEBI:58017"/>
        <dbReference type="EC" id="2.4.2.18"/>
    </reaction>
</comment>
<comment type="function">
    <text evidence="9">Catalyzes the transfer of the phosphoribosyl group of 5-phosphorylribose-1-pyrophosphate (PRPP) to anthranilate to yield N-(5'-phosphoribosyl)-anthranilate (PRA).</text>
</comment>
<dbReference type="SUPFAM" id="SSF52418">
    <property type="entry name" value="Nucleoside phosphorylase/phosphoribosyltransferase catalytic domain"/>
    <property type="match status" value="1"/>
</dbReference>
<dbReference type="EC" id="2.4.2.18" evidence="9"/>
<evidence type="ECO:0000256" key="6">
    <source>
        <dbReference type="ARBA" id="ARBA00023141"/>
    </source>
</evidence>
<dbReference type="GO" id="GO:0005829">
    <property type="term" value="C:cytosol"/>
    <property type="evidence" value="ECO:0007669"/>
    <property type="project" value="TreeGrafter"/>
</dbReference>
<dbReference type="OrthoDB" id="9806430at2"/>
<keyword evidence="13" id="KW-1185">Reference proteome</keyword>
<keyword evidence="9" id="KW-0460">Magnesium</keyword>
<feature type="binding site" evidence="9">
    <location>
        <begin position="85"/>
        <end position="86"/>
    </location>
    <ligand>
        <name>5-phospho-alpha-D-ribose 1-diphosphate</name>
        <dbReference type="ChEBI" id="CHEBI:58017"/>
    </ligand>
</feature>
<dbReference type="EMBL" id="SHKX01000010">
    <property type="protein sequence ID" value="RZU47295.1"/>
    <property type="molecule type" value="Genomic_DNA"/>
</dbReference>
<dbReference type="Proteomes" id="UP000292423">
    <property type="component" value="Unassembled WGS sequence"/>
</dbReference>
<evidence type="ECO:0000256" key="2">
    <source>
        <dbReference type="ARBA" id="ARBA00022605"/>
    </source>
</evidence>
<feature type="binding site" evidence="9">
    <location>
        <position position="113"/>
    </location>
    <ligand>
        <name>anthranilate</name>
        <dbReference type="ChEBI" id="CHEBI:16567"/>
        <label>1</label>
    </ligand>
</feature>
<dbReference type="SUPFAM" id="SSF47648">
    <property type="entry name" value="Nucleoside phosphorylase/phosphoribosyltransferase N-terminal domain"/>
    <property type="match status" value="1"/>
</dbReference>
<comment type="pathway">
    <text evidence="1 9">Amino-acid biosynthesis; L-tryptophan biosynthesis; L-tryptophan from chorismate: step 2/5.</text>
</comment>
<feature type="binding site" evidence="9">
    <location>
        <position position="227"/>
    </location>
    <ligand>
        <name>Mg(2+)</name>
        <dbReference type="ChEBI" id="CHEBI:18420"/>
        <label>2</label>
    </ligand>
</feature>
<protein>
    <recommendedName>
        <fullName evidence="9">Anthranilate phosphoribosyltransferase</fullName>
        <ecNumber evidence="9">2.4.2.18</ecNumber>
    </recommendedName>
</protein>
<feature type="binding site" evidence="9">
    <location>
        <position position="228"/>
    </location>
    <ligand>
        <name>Mg(2+)</name>
        <dbReference type="ChEBI" id="CHEBI:18420"/>
        <label>1</label>
    </ligand>
</feature>
<dbReference type="GO" id="GO:0000162">
    <property type="term" value="P:L-tryptophan biosynthetic process"/>
    <property type="evidence" value="ECO:0007669"/>
    <property type="project" value="UniProtKB-UniRule"/>
</dbReference>
<evidence type="ECO:0000259" key="11">
    <source>
        <dbReference type="Pfam" id="PF02885"/>
    </source>
</evidence>
<comment type="cofactor">
    <cofactor evidence="9">
        <name>Mg(2+)</name>
        <dbReference type="ChEBI" id="CHEBI:18420"/>
    </cofactor>
    <text evidence="9">Binds 2 magnesium ions per monomer.</text>
</comment>
<dbReference type="InterPro" id="IPR000312">
    <property type="entry name" value="Glycosyl_Trfase_fam3"/>
</dbReference>
<evidence type="ECO:0000259" key="10">
    <source>
        <dbReference type="Pfam" id="PF00591"/>
    </source>
</evidence>
<dbReference type="Gene3D" id="3.40.1030.10">
    <property type="entry name" value="Nucleoside phosphorylase/phosphoribosyltransferase catalytic domain"/>
    <property type="match status" value="1"/>
</dbReference>
<sequence>MDIRAAIARITQRQSLELAEMEAVMRAVMTGECTPAQIAGLLVALRMKGETLDEIEGAVRVMRALCSPVNLTTLEKTVDIVGTGGDGANLFNVSTAASLVAAAAGVRVAKHGNRGVSSSSGSADVLEAAGIHLGLDTEQTARCIEEVGVGFMFAINHHAAMKHAVGPRRELGVRTIFNVLGPMTNPAGVRRQVLGVYAREWCRPLAEVLRRLGSEHVMVVHSDEGLDELSLAGKTRVVELNNGEIREYDLKPEDAGLQMQSLDGLIVNSSAASLALIEEALGSRKTAAGRKAADMIALNAGAAIYVAGAAGQLKHGVAMAEDAIHSGLALEKLGILREFTRTLAGAA</sequence>
<feature type="binding site" evidence="9">
    <location>
        <position position="82"/>
    </location>
    <ligand>
        <name>5-phospho-alpha-D-ribose 1-diphosphate</name>
        <dbReference type="ChEBI" id="CHEBI:58017"/>
    </ligand>
</feature>
<organism evidence="12 13">
    <name type="scientific">Fluviicoccus keumensis</name>
    <dbReference type="NCBI Taxonomy" id="1435465"/>
    <lineage>
        <taxon>Bacteria</taxon>
        <taxon>Pseudomonadati</taxon>
        <taxon>Pseudomonadota</taxon>
        <taxon>Gammaproteobacteria</taxon>
        <taxon>Moraxellales</taxon>
        <taxon>Moraxellaceae</taxon>
        <taxon>Fluviicoccus</taxon>
    </lineage>
</organism>
<feature type="binding site" evidence="9">
    <location>
        <begin position="110"/>
        <end position="118"/>
    </location>
    <ligand>
        <name>5-phospho-alpha-D-ribose 1-diphosphate</name>
        <dbReference type="ChEBI" id="CHEBI:58017"/>
    </ligand>
</feature>
<keyword evidence="6 9" id="KW-0057">Aromatic amino acid biosynthesis</keyword>
<comment type="similarity">
    <text evidence="8">In the C-terminal section; belongs to the anthranilate phosphoribosyltransferase family.</text>
</comment>
<keyword evidence="4 9" id="KW-0808">Transferase</keyword>
<keyword evidence="5 9" id="KW-0822">Tryptophan biosynthesis</keyword>
<dbReference type="PANTHER" id="PTHR43285:SF2">
    <property type="entry name" value="ANTHRANILATE PHOSPHORIBOSYLTRANSFERASE"/>
    <property type="match status" value="1"/>
</dbReference>
<dbReference type="GO" id="GO:0004048">
    <property type="term" value="F:anthranilate phosphoribosyltransferase activity"/>
    <property type="evidence" value="ECO:0007669"/>
    <property type="project" value="UniProtKB-UniRule"/>
</dbReference>
<comment type="caution">
    <text evidence="12">The sequence shown here is derived from an EMBL/GenBank/DDBJ whole genome shotgun (WGS) entry which is preliminary data.</text>
</comment>
<comment type="caution">
    <text evidence="9">Lacks conserved residue(s) required for the propagation of feature annotation.</text>
</comment>
<dbReference type="InterPro" id="IPR017459">
    <property type="entry name" value="Glycosyl_Trfase_fam3_N_dom"/>
</dbReference>
<feature type="binding site" evidence="9">
    <location>
        <position position="82"/>
    </location>
    <ligand>
        <name>anthranilate</name>
        <dbReference type="ChEBI" id="CHEBI:16567"/>
        <label>1</label>
    </ligand>
</feature>
<dbReference type="InterPro" id="IPR005940">
    <property type="entry name" value="Anthranilate_Pribosyl_Tfrase"/>
</dbReference>
<name>A0A4Q7ZBH9_9GAMM</name>
<evidence type="ECO:0000256" key="3">
    <source>
        <dbReference type="ARBA" id="ARBA00022676"/>
    </source>
</evidence>
<evidence type="ECO:0000256" key="7">
    <source>
        <dbReference type="ARBA" id="ARBA00052328"/>
    </source>
</evidence>
<comment type="subunit">
    <text evidence="9">Homodimer.</text>
</comment>
<dbReference type="InterPro" id="IPR035902">
    <property type="entry name" value="Nuc_phospho_transferase"/>
</dbReference>
<evidence type="ECO:0000313" key="13">
    <source>
        <dbReference type="Proteomes" id="UP000292423"/>
    </source>
</evidence>
<feature type="binding site" evidence="9">
    <location>
        <begin position="92"/>
        <end position="95"/>
    </location>
    <ligand>
        <name>5-phospho-alpha-D-ribose 1-diphosphate</name>
        <dbReference type="ChEBI" id="CHEBI:58017"/>
    </ligand>
</feature>
<feature type="binding site" evidence="9">
    <location>
        <position position="168"/>
    </location>
    <ligand>
        <name>anthranilate</name>
        <dbReference type="ChEBI" id="CHEBI:16567"/>
        <label>2</label>
    </ligand>
</feature>
<evidence type="ECO:0000256" key="9">
    <source>
        <dbReference type="HAMAP-Rule" id="MF_00211"/>
    </source>
</evidence>
<feature type="binding site" evidence="9">
    <location>
        <position position="228"/>
    </location>
    <ligand>
        <name>Mg(2+)</name>
        <dbReference type="ChEBI" id="CHEBI:18420"/>
        <label>2</label>
    </ligand>
</feature>
<evidence type="ECO:0000313" key="12">
    <source>
        <dbReference type="EMBL" id="RZU47295.1"/>
    </source>
</evidence>